<evidence type="ECO:0000256" key="11">
    <source>
        <dbReference type="ARBA" id="ARBA00061053"/>
    </source>
</evidence>
<evidence type="ECO:0000313" key="15">
    <source>
        <dbReference type="Proteomes" id="UP000033187"/>
    </source>
</evidence>
<organism evidence="14 15">
    <name type="scientific">Candidatus Filomicrobium marinum</name>
    <dbReference type="NCBI Taxonomy" id="1608628"/>
    <lineage>
        <taxon>Bacteria</taxon>
        <taxon>Pseudomonadati</taxon>
        <taxon>Pseudomonadota</taxon>
        <taxon>Alphaproteobacteria</taxon>
        <taxon>Hyphomicrobiales</taxon>
        <taxon>Hyphomicrobiaceae</taxon>
        <taxon>Filomicrobium</taxon>
    </lineage>
</organism>
<dbReference type="InterPro" id="IPR022646">
    <property type="entry name" value="SecD/SecF_CS"/>
</dbReference>
<keyword evidence="2 12" id="KW-0813">Transport</keyword>
<evidence type="ECO:0000256" key="3">
    <source>
        <dbReference type="ARBA" id="ARBA00022475"/>
    </source>
</evidence>
<feature type="transmembrane region" description="Helical" evidence="12">
    <location>
        <begin position="273"/>
        <end position="299"/>
    </location>
</feature>
<comment type="function">
    <text evidence="9 12">Part of the Sec protein translocase complex. Interacts with the SecYEG preprotein conducting channel. SecDF uses the proton motive force (PMF) to complete protein translocation after the ATP-dependent function of SecA.</text>
</comment>
<dbReference type="GO" id="GO:0006605">
    <property type="term" value="P:protein targeting"/>
    <property type="evidence" value="ECO:0007669"/>
    <property type="project" value="UniProtKB-UniRule"/>
</dbReference>
<dbReference type="RefSeq" id="WP_046479115.1">
    <property type="nucleotide sequence ID" value="NZ_LN829118.1"/>
</dbReference>
<evidence type="ECO:0000256" key="6">
    <source>
        <dbReference type="ARBA" id="ARBA00022989"/>
    </source>
</evidence>
<feature type="transmembrane region" description="Helical" evidence="12">
    <location>
        <begin position="200"/>
        <end position="221"/>
    </location>
</feature>
<dbReference type="InterPro" id="IPR022813">
    <property type="entry name" value="SecD/SecF_arch_bac"/>
</dbReference>
<dbReference type="PANTHER" id="PTHR30081:SF8">
    <property type="entry name" value="PROTEIN TRANSLOCASE SUBUNIT SECF"/>
    <property type="match status" value="1"/>
</dbReference>
<dbReference type="InterPro" id="IPR005665">
    <property type="entry name" value="SecF_bac"/>
</dbReference>
<keyword evidence="5 12" id="KW-0653">Protein transport</keyword>
<dbReference type="AlphaFoldDB" id="A0A0D6JHQ0"/>
<keyword evidence="4 12" id="KW-0812">Transmembrane</keyword>
<keyword evidence="7 12" id="KW-0811">Translocation</keyword>
<evidence type="ECO:0000256" key="4">
    <source>
        <dbReference type="ARBA" id="ARBA00022692"/>
    </source>
</evidence>
<comment type="subcellular location">
    <subcellularLocation>
        <location evidence="1 12">Cell membrane</location>
        <topology evidence="1 12">Multi-pass membrane protein</topology>
    </subcellularLocation>
</comment>
<dbReference type="KEGG" id="fiy:BN1229_v1_2618"/>
<keyword evidence="8 12" id="KW-0472">Membrane</keyword>
<dbReference type="OrthoDB" id="9774769at2"/>
<evidence type="ECO:0000256" key="10">
    <source>
        <dbReference type="ARBA" id="ARBA00060856"/>
    </source>
</evidence>
<keyword evidence="15" id="KW-1185">Reference proteome</keyword>
<dbReference type="InterPro" id="IPR022645">
    <property type="entry name" value="SecD/SecF_bac"/>
</dbReference>
<evidence type="ECO:0000256" key="1">
    <source>
        <dbReference type="ARBA" id="ARBA00004651"/>
    </source>
</evidence>
<name>A0A0D6JHQ0_9HYPH</name>
<dbReference type="PANTHER" id="PTHR30081">
    <property type="entry name" value="PROTEIN-EXPORT MEMBRANE PROTEIN SEC"/>
    <property type="match status" value="1"/>
</dbReference>
<accession>A0A0D6JHQ0</accession>
<feature type="transmembrane region" description="Helical" evidence="12">
    <location>
        <begin position="249"/>
        <end position="267"/>
    </location>
</feature>
<sequence length="323" mass="35019">MFKGVDFWPHRRQFDLLRLRRPLVILTAFLLFVAMSSLFSKGLNFGIDFKGGSLLEIQSKSGPVDIADLRGKLSSLGLGDVQIQGLDRPEDALIRVEQQAASADLSVEQAQQAAADKVRAALGDNIEIRRVEVVGPGVSGELKQAGMIAVCLASIGILLYVWFRFEWQFGVAAIIATVHDISLTLGAFSLLNLDFGLNEVAALLTLAGYSINDTVVIFDRIRENLRRYKKMPLAQLVNLSVNETLSRTIITSLSTFLAVFAIYVFGGEVIHNFAFAMLFGIVAGTWSTIVIAAPFLVWVGVKRDWSGTDTAVAGRGAAAAAKA</sequence>
<evidence type="ECO:0000256" key="12">
    <source>
        <dbReference type="HAMAP-Rule" id="MF_01464"/>
    </source>
</evidence>
<proteinExistence type="inferred from homology"/>
<comment type="subunit">
    <text evidence="12">Forms a complex with SecD. Part of the essential Sec protein translocation apparatus which comprises SecA, SecYEG and auxiliary proteins SecDF-YajC and YidC.</text>
</comment>
<evidence type="ECO:0000313" key="14">
    <source>
        <dbReference type="EMBL" id="CPR20460.1"/>
    </source>
</evidence>
<dbReference type="FunFam" id="1.20.1640.10:FF:000024">
    <property type="entry name" value="Multifunctional fusion protein"/>
    <property type="match status" value="1"/>
</dbReference>
<feature type="transmembrane region" description="Helical" evidence="12">
    <location>
        <begin position="145"/>
        <end position="163"/>
    </location>
</feature>
<dbReference type="NCBIfam" id="TIGR00916">
    <property type="entry name" value="2A0604s01"/>
    <property type="match status" value="1"/>
</dbReference>
<feature type="transmembrane region" description="Helical" evidence="12">
    <location>
        <begin position="21"/>
        <end position="39"/>
    </location>
</feature>
<dbReference type="KEGG" id="fil:BN1229_v1_3303"/>
<dbReference type="GO" id="GO:0015450">
    <property type="term" value="F:protein-transporting ATPase activity"/>
    <property type="evidence" value="ECO:0007669"/>
    <property type="project" value="InterPro"/>
</dbReference>
<dbReference type="GO" id="GO:0065002">
    <property type="term" value="P:intracellular protein transmembrane transport"/>
    <property type="evidence" value="ECO:0007669"/>
    <property type="project" value="UniProtKB-UniRule"/>
</dbReference>
<dbReference type="SUPFAM" id="SSF82866">
    <property type="entry name" value="Multidrug efflux transporter AcrB transmembrane domain"/>
    <property type="match status" value="1"/>
</dbReference>
<keyword evidence="6 12" id="KW-1133">Transmembrane helix</keyword>
<dbReference type="InterPro" id="IPR048634">
    <property type="entry name" value="SecD_SecF_C"/>
</dbReference>
<protein>
    <recommendedName>
        <fullName evidence="12">Protein-export membrane protein SecF</fullName>
    </recommendedName>
</protein>
<reference evidence="15" key="1">
    <citation type="submission" date="2015-02" db="EMBL/GenBank/DDBJ databases">
        <authorList>
            <person name="Chooi Y.-H."/>
        </authorList>
    </citation>
    <scope>NUCLEOTIDE SEQUENCE [LARGE SCALE GENOMIC DNA]</scope>
    <source>
        <strain evidence="15">strain Y</strain>
    </source>
</reference>
<dbReference type="Proteomes" id="UP000033187">
    <property type="component" value="Chromosome 1"/>
</dbReference>
<dbReference type="Pfam" id="PF07549">
    <property type="entry name" value="Sec_GG"/>
    <property type="match status" value="1"/>
</dbReference>
<dbReference type="EMBL" id="LN829119">
    <property type="protein sequence ID" value="CPR20460.1"/>
    <property type="molecule type" value="Genomic_DNA"/>
</dbReference>
<evidence type="ECO:0000256" key="2">
    <source>
        <dbReference type="ARBA" id="ARBA00022448"/>
    </source>
</evidence>
<dbReference type="Gene3D" id="1.20.1640.10">
    <property type="entry name" value="Multidrug efflux transporter AcrB transmembrane domain"/>
    <property type="match status" value="1"/>
</dbReference>
<gene>
    <name evidence="12 14" type="primary">secF</name>
    <name evidence="14" type="ORF">YBN1229_v1_2618</name>
</gene>
<dbReference type="InterPro" id="IPR055344">
    <property type="entry name" value="SecD_SecF_C_bact"/>
</dbReference>
<feature type="transmembrane region" description="Helical" evidence="12">
    <location>
        <begin position="170"/>
        <end position="188"/>
    </location>
</feature>
<keyword evidence="3 12" id="KW-1003">Cell membrane</keyword>
<comment type="similarity">
    <text evidence="12">Belongs to the SecD/SecF family. SecF subfamily.</text>
</comment>
<comment type="similarity">
    <text evidence="11">In the N-terminal section; belongs to the SecD/SecF family. SecD subfamily.</text>
</comment>
<dbReference type="GO" id="GO:0005886">
    <property type="term" value="C:plasma membrane"/>
    <property type="evidence" value="ECO:0007669"/>
    <property type="project" value="UniProtKB-SubCell"/>
</dbReference>
<evidence type="ECO:0000256" key="8">
    <source>
        <dbReference type="ARBA" id="ARBA00023136"/>
    </source>
</evidence>
<comment type="similarity">
    <text evidence="10">In the C-terminal section; belongs to the SecD/SecF family. SecF subfamily.</text>
</comment>
<dbReference type="PRINTS" id="PR01755">
    <property type="entry name" value="SECFTRNLCASE"/>
</dbReference>
<dbReference type="GO" id="GO:0043952">
    <property type="term" value="P:protein transport by the Sec complex"/>
    <property type="evidence" value="ECO:0007669"/>
    <property type="project" value="UniProtKB-UniRule"/>
</dbReference>
<evidence type="ECO:0000256" key="7">
    <source>
        <dbReference type="ARBA" id="ARBA00023010"/>
    </source>
</evidence>
<dbReference type="Pfam" id="PF02355">
    <property type="entry name" value="SecD_SecF_C"/>
    <property type="match status" value="1"/>
</dbReference>
<dbReference type="HAMAP" id="MF_01464_B">
    <property type="entry name" value="SecF_B"/>
    <property type="match status" value="1"/>
</dbReference>
<evidence type="ECO:0000256" key="9">
    <source>
        <dbReference type="ARBA" id="ARBA00059018"/>
    </source>
</evidence>
<feature type="domain" description="Protein export membrane protein SecD/SecF C-terminal" evidence="13">
    <location>
        <begin position="120"/>
        <end position="300"/>
    </location>
</feature>
<evidence type="ECO:0000256" key="5">
    <source>
        <dbReference type="ARBA" id="ARBA00022927"/>
    </source>
</evidence>
<evidence type="ECO:0000259" key="13">
    <source>
        <dbReference type="Pfam" id="PF02355"/>
    </source>
</evidence>
<dbReference type="NCBIfam" id="TIGR00966">
    <property type="entry name" value="transloc_SecF"/>
    <property type="match status" value="1"/>
</dbReference>